<feature type="region of interest" description="Disordered" evidence="1">
    <location>
        <begin position="83"/>
        <end position="107"/>
    </location>
</feature>
<feature type="compositionally biased region" description="Polar residues" evidence="1">
    <location>
        <begin position="95"/>
        <end position="107"/>
    </location>
</feature>
<keyword evidence="3" id="KW-1185">Reference proteome</keyword>
<comment type="caution">
    <text evidence="2">The sequence shown here is derived from an EMBL/GenBank/DDBJ whole genome shotgun (WGS) entry which is preliminary data.</text>
</comment>
<evidence type="ECO:0000256" key="1">
    <source>
        <dbReference type="SAM" id="MobiDB-lite"/>
    </source>
</evidence>
<name>A0AAV4M8C5_CAEEX</name>
<dbReference type="EMBL" id="BPLR01001992">
    <property type="protein sequence ID" value="GIX68707.1"/>
    <property type="molecule type" value="Genomic_DNA"/>
</dbReference>
<organism evidence="2 3">
    <name type="scientific">Caerostris extrusa</name>
    <name type="common">Bark spider</name>
    <name type="synonym">Caerostris bankana</name>
    <dbReference type="NCBI Taxonomy" id="172846"/>
    <lineage>
        <taxon>Eukaryota</taxon>
        <taxon>Metazoa</taxon>
        <taxon>Ecdysozoa</taxon>
        <taxon>Arthropoda</taxon>
        <taxon>Chelicerata</taxon>
        <taxon>Arachnida</taxon>
        <taxon>Araneae</taxon>
        <taxon>Araneomorphae</taxon>
        <taxon>Entelegynae</taxon>
        <taxon>Araneoidea</taxon>
        <taxon>Araneidae</taxon>
        <taxon>Caerostris</taxon>
    </lineage>
</organism>
<sequence>MNARFPTKKIVKERKVWFVNQHVNQHVNRYVEVEFRIKSVHFSNMMQTKSTYNSFLKIGHDNKAFKSISTIYDAKQAAFQVHQQKKMPSVPPTPVDTSATVTTREKR</sequence>
<protein>
    <submittedName>
        <fullName evidence="2">Uncharacterized protein</fullName>
    </submittedName>
</protein>
<dbReference type="AlphaFoldDB" id="A0AAV4M8C5"/>
<gene>
    <name evidence="2" type="ORF">CEXT_97361</name>
</gene>
<reference evidence="2 3" key="1">
    <citation type="submission" date="2021-06" db="EMBL/GenBank/DDBJ databases">
        <title>Caerostris extrusa draft genome.</title>
        <authorList>
            <person name="Kono N."/>
            <person name="Arakawa K."/>
        </authorList>
    </citation>
    <scope>NUCLEOTIDE SEQUENCE [LARGE SCALE GENOMIC DNA]</scope>
</reference>
<evidence type="ECO:0000313" key="2">
    <source>
        <dbReference type="EMBL" id="GIX68707.1"/>
    </source>
</evidence>
<accession>A0AAV4M8C5</accession>
<evidence type="ECO:0000313" key="3">
    <source>
        <dbReference type="Proteomes" id="UP001054945"/>
    </source>
</evidence>
<proteinExistence type="predicted"/>
<dbReference type="Proteomes" id="UP001054945">
    <property type="component" value="Unassembled WGS sequence"/>
</dbReference>